<dbReference type="InterPro" id="IPR029494">
    <property type="entry name" value="DarT"/>
</dbReference>
<evidence type="ECO:0000256" key="4">
    <source>
        <dbReference type="ARBA" id="ARBA00022695"/>
    </source>
</evidence>
<dbReference type="GO" id="GO:0003677">
    <property type="term" value="F:DNA binding"/>
    <property type="evidence" value="ECO:0007669"/>
    <property type="project" value="UniProtKB-UniRule"/>
</dbReference>
<proteinExistence type="inferred from homology"/>
<dbReference type="EMBL" id="JABEQP010000018">
    <property type="protein sequence ID" value="MBB2199363.1"/>
    <property type="molecule type" value="Genomic_DNA"/>
</dbReference>
<feature type="binding site" evidence="6">
    <location>
        <begin position="13"/>
        <end position="15"/>
    </location>
    <ligand>
        <name>NAD(+)</name>
        <dbReference type="ChEBI" id="CHEBI:57540"/>
    </ligand>
</feature>
<protein>
    <submittedName>
        <fullName evidence="8">DUF4433 domain-containing protein</fullName>
    </submittedName>
</protein>
<evidence type="ECO:0000256" key="1">
    <source>
        <dbReference type="ARBA" id="ARBA00022649"/>
    </source>
</evidence>
<dbReference type="GO" id="GO:0016779">
    <property type="term" value="F:nucleotidyltransferase activity"/>
    <property type="evidence" value="ECO:0007669"/>
    <property type="project" value="UniProtKB-UniRule"/>
</dbReference>
<accession>A0A7W4K2U0</accession>
<dbReference type="Pfam" id="PF14487">
    <property type="entry name" value="DarT"/>
    <property type="match status" value="1"/>
</dbReference>
<evidence type="ECO:0000256" key="3">
    <source>
        <dbReference type="ARBA" id="ARBA00022679"/>
    </source>
</evidence>
<feature type="active site" evidence="6">
    <location>
        <position position="167"/>
    </location>
</feature>
<reference evidence="8 9" key="1">
    <citation type="submission" date="2020-04" db="EMBL/GenBank/DDBJ databases">
        <title>Description of novel Gluconacetobacter.</title>
        <authorList>
            <person name="Sombolestani A."/>
        </authorList>
    </citation>
    <scope>NUCLEOTIDE SEQUENCE [LARGE SCALE GENOMIC DNA]</scope>
    <source>
        <strain evidence="8 9">LMG 22058</strain>
    </source>
</reference>
<evidence type="ECO:0000256" key="5">
    <source>
        <dbReference type="ARBA" id="ARBA00023125"/>
    </source>
</evidence>
<comment type="catalytic activity">
    <reaction evidence="6">
        <text>a thymidine in DNA + NAD(+) = an N-(ADP-alpha-D-ribosyl)-thymidine in DNA + nicotinamide + H(+)</text>
        <dbReference type="Rhea" id="RHEA:71651"/>
        <dbReference type="Rhea" id="RHEA-COMP:13556"/>
        <dbReference type="Rhea" id="RHEA-COMP:18051"/>
        <dbReference type="ChEBI" id="CHEBI:15378"/>
        <dbReference type="ChEBI" id="CHEBI:17154"/>
        <dbReference type="ChEBI" id="CHEBI:57540"/>
        <dbReference type="ChEBI" id="CHEBI:137386"/>
        <dbReference type="ChEBI" id="CHEBI:191199"/>
    </reaction>
</comment>
<organism evidence="8 9">
    <name type="scientific">Gluconacetobacter dulcium</name>
    <dbReference type="NCBI Taxonomy" id="2729096"/>
    <lineage>
        <taxon>Bacteria</taxon>
        <taxon>Pseudomonadati</taxon>
        <taxon>Pseudomonadota</taxon>
        <taxon>Alphaproteobacteria</taxon>
        <taxon>Acetobacterales</taxon>
        <taxon>Acetobacteraceae</taxon>
        <taxon>Gluconacetobacter</taxon>
    </lineage>
</organism>
<keyword evidence="4 6" id="KW-0548">Nucleotidyltransferase</keyword>
<keyword evidence="3 6" id="KW-0808">Transferase</keyword>
<dbReference type="PROSITE" id="PS52018">
    <property type="entry name" value="DART"/>
    <property type="match status" value="1"/>
</dbReference>
<evidence type="ECO:0000256" key="2">
    <source>
        <dbReference type="ARBA" id="ARBA00022676"/>
    </source>
</evidence>
<feature type="active site" description="Proton acceptor" evidence="6">
    <location>
        <position position="54"/>
    </location>
</feature>
<evidence type="ECO:0000256" key="6">
    <source>
        <dbReference type="PROSITE-ProRule" id="PRU01362"/>
    </source>
</evidence>
<name>A0A7W4K2U0_9PROT</name>
<dbReference type="Proteomes" id="UP000530320">
    <property type="component" value="Unassembled WGS sequence"/>
</dbReference>
<feature type="binding site" evidence="6">
    <location>
        <position position="30"/>
    </location>
    <ligand>
        <name>NAD(+)</name>
        <dbReference type="ChEBI" id="CHEBI:57540"/>
    </ligand>
</feature>
<keyword evidence="5 6" id="KW-0238">DNA-binding</keyword>
<feature type="binding site" evidence="6">
    <location>
        <position position="54"/>
    </location>
    <ligand>
        <name>NAD(+)</name>
        <dbReference type="ChEBI" id="CHEBI:57540"/>
    </ligand>
</feature>
<dbReference type="GO" id="GO:0016757">
    <property type="term" value="F:glycosyltransferase activity"/>
    <property type="evidence" value="ECO:0007669"/>
    <property type="project" value="UniProtKB-UniRule"/>
</dbReference>
<sequence length="214" mass="24490">MSGLIPVRPKIYHIVHVSNLPSIVGGEFILSDEMVTENKCVKTTIGMNDIKLRRLRELTLSSHPGLYVGQCVPFYFCPRSIMLYVIHMKNGNLTYQGGQEDIVHLESDLYNTVAWANQHGLRWAFTLSNAGSRFFEDRSDLSRLGEIDWNAVRATSWSQCKDGKQAEFLVERKFPWELVEKIGIKGRNCLFQASAAMSGVHHRPVIEIKPNWYY</sequence>
<keyword evidence="2 6" id="KW-0328">Glycosyltransferase</keyword>
<feature type="domain" description="DarT" evidence="7">
    <location>
        <begin position="9"/>
        <end position="214"/>
    </location>
</feature>
<evidence type="ECO:0000313" key="8">
    <source>
        <dbReference type="EMBL" id="MBB2199363.1"/>
    </source>
</evidence>
<dbReference type="RefSeq" id="WP_183010313.1">
    <property type="nucleotide sequence ID" value="NZ_JABEQP010000018.1"/>
</dbReference>
<comment type="caution">
    <text evidence="6">Lacks conserved residue(s) required for the propagation of feature annotation.</text>
</comment>
<evidence type="ECO:0000259" key="7">
    <source>
        <dbReference type="PROSITE" id="PS52018"/>
    </source>
</evidence>
<comment type="caution">
    <text evidence="8">The sequence shown here is derived from an EMBL/GenBank/DDBJ whole genome shotgun (WGS) entry which is preliminary data.</text>
</comment>
<evidence type="ECO:0000313" key="9">
    <source>
        <dbReference type="Proteomes" id="UP000530320"/>
    </source>
</evidence>
<comment type="similarity">
    <text evidence="6">Belongs to the DarT ADP-ribosyltransferase family.</text>
</comment>
<dbReference type="AlphaFoldDB" id="A0A7W4K2U0"/>
<keyword evidence="1 6" id="KW-1277">Toxin-antitoxin system</keyword>
<gene>
    <name evidence="8" type="ORF">HLH44_18310</name>
</gene>